<dbReference type="VEuPathDB" id="FungiDB:KRP22_7431"/>
<evidence type="ECO:0000313" key="4">
    <source>
        <dbReference type="Proteomes" id="UP000005238"/>
    </source>
</evidence>
<feature type="chain" id="PRO_5003586862" description="HAT C-terminal dimerisation domain-containing protein" evidence="1">
    <location>
        <begin position="23"/>
        <end position="123"/>
    </location>
</feature>
<accession>H3GTQ6</accession>
<name>H3GTQ6_PHYRM</name>
<dbReference type="Pfam" id="PF05699">
    <property type="entry name" value="Dimer_Tnp_hAT"/>
    <property type="match status" value="1"/>
</dbReference>
<evidence type="ECO:0000256" key="1">
    <source>
        <dbReference type="SAM" id="SignalP"/>
    </source>
</evidence>
<reference evidence="3" key="2">
    <citation type="submission" date="2015-06" db="UniProtKB">
        <authorList>
            <consortium name="EnsemblProtists"/>
        </authorList>
    </citation>
    <scope>IDENTIFICATION</scope>
    <source>
        <strain evidence="3">Pr102</strain>
    </source>
</reference>
<dbReference type="Proteomes" id="UP000005238">
    <property type="component" value="Unassembled WGS sequence"/>
</dbReference>
<dbReference type="SUPFAM" id="SSF53098">
    <property type="entry name" value="Ribonuclease H-like"/>
    <property type="match status" value="1"/>
</dbReference>
<dbReference type="EnsemblProtists" id="Phyra80540">
    <property type="protein sequence ID" value="Phyra80540"/>
    <property type="gene ID" value="Phyra80540"/>
</dbReference>
<feature type="domain" description="HAT C-terminal dimerisation" evidence="2">
    <location>
        <begin position="4"/>
        <end position="54"/>
    </location>
</feature>
<dbReference type="EMBL" id="DS566047">
    <property type="status" value="NOT_ANNOTATED_CDS"/>
    <property type="molecule type" value="Genomic_DNA"/>
</dbReference>
<dbReference type="AlphaFoldDB" id="H3GTQ6"/>
<organism evidence="3 4">
    <name type="scientific">Phytophthora ramorum</name>
    <name type="common">Sudden oak death agent</name>
    <dbReference type="NCBI Taxonomy" id="164328"/>
    <lineage>
        <taxon>Eukaryota</taxon>
        <taxon>Sar</taxon>
        <taxon>Stramenopiles</taxon>
        <taxon>Oomycota</taxon>
        <taxon>Peronosporomycetes</taxon>
        <taxon>Peronosporales</taxon>
        <taxon>Peronosporaceae</taxon>
        <taxon>Phytophthora</taxon>
    </lineage>
</organism>
<evidence type="ECO:0000313" key="3">
    <source>
        <dbReference type="EnsemblProtists" id="Phyra80540"/>
    </source>
</evidence>
<dbReference type="InterPro" id="IPR008906">
    <property type="entry name" value="HATC_C_dom"/>
</dbReference>
<dbReference type="GO" id="GO:0046983">
    <property type="term" value="F:protein dimerization activity"/>
    <property type="evidence" value="ECO:0007669"/>
    <property type="project" value="InterPro"/>
</dbReference>
<dbReference type="InParanoid" id="H3GTQ6"/>
<dbReference type="VEuPathDB" id="FungiDB:KRP23_2703"/>
<dbReference type="OMA" id="TSISREX"/>
<proteinExistence type="predicted"/>
<evidence type="ECO:0000259" key="2">
    <source>
        <dbReference type="Pfam" id="PF05699"/>
    </source>
</evidence>
<dbReference type="HOGENOM" id="CLU_2019801_0_0_1"/>
<feature type="signal peptide" evidence="1">
    <location>
        <begin position="1"/>
        <end position="22"/>
    </location>
</feature>
<sequence>MGTFRLLPLVARVVFSLPSSSAQIERDFGTAGRMVTPQRNSLASHNVDMTTFLNCNRCYVNIAQCPKVSAAAASERVPSNVMVNILQEQDDNWNSLAEFFSATSFDLGVSDDEDDGAGRDLDL</sequence>
<dbReference type="InterPro" id="IPR012337">
    <property type="entry name" value="RNaseH-like_sf"/>
</dbReference>
<reference evidence="4" key="1">
    <citation type="journal article" date="2006" name="Science">
        <title>Phytophthora genome sequences uncover evolutionary origins and mechanisms of pathogenesis.</title>
        <authorList>
            <person name="Tyler B.M."/>
            <person name="Tripathy S."/>
            <person name="Zhang X."/>
            <person name="Dehal P."/>
            <person name="Jiang R.H."/>
            <person name="Aerts A."/>
            <person name="Arredondo F.D."/>
            <person name="Baxter L."/>
            <person name="Bensasson D."/>
            <person name="Beynon J.L."/>
            <person name="Chapman J."/>
            <person name="Damasceno C.M."/>
            <person name="Dorrance A.E."/>
            <person name="Dou D."/>
            <person name="Dickerman A.W."/>
            <person name="Dubchak I.L."/>
            <person name="Garbelotto M."/>
            <person name="Gijzen M."/>
            <person name="Gordon S.G."/>
            <person name="Govers F."/>
            <person name="Grunwald N.J."/>
            <person name="Huang W."/>
            <person name="Ivors K.L."/>
            <person name="Jones R.W."/>
            <person name="Kamoun S."/>
            <person name="Krampis K."/>
            <person name="Lamour K.H."/>
            <person name="Lee M.K."/>
            <person name="McDonald W.H."/>
            <person name="Medina M."/>
            <person name="Meijer H.J."/>
            <person name="Nordberg E.K."/>
            <person name="Maclean D.J."/>
            <person name="Ospina-Giraldo M.D."/>
            <person name="Morris P.F."/>
            <person name="Phuntumart V."/>
            <person name="Putnam N.H."/>
            <person name="Rash S."/>
            <person name="Rose J.K."/>
            <person name="Sakihama Y."/>
            <person name="Salamov A.A."/>
            <person name="Savidor A."/>
            <person name="Scheuring C.F."/>
            <person name="Smith B.M."/>
            <person name="Sobral B.W."/>
            <person name="Terry A."/>
            <person name="Torto-Alalibo T.A."/>
            <person name="Win J."/>
            <person name="Xu Z."/>
            <person name="Zhang H."/>
            <person name="Grigoriev I.V."/>
            <person name="Rokhsar D.S."/>
            <person name="Boore J.L."/>
        </authorList>
    </citation>
    <scope>NUCLEOTIDE SEQUENCE [LARGE SCALE GENOMIC DNA]</scope>
    <source>
        <strain evidence="4">Pr102</strain>
    </source>
</reference>
<dbReference type="eggNOG" id="ENOG502RGTA">
    <property type="taxonomic scope" value="Eukaryota"/>
</dbReference>
<protein>
    <recommendedName>
        <fullName evidence="2">HAT C-terminal dimerisation domain-containing protein</fullName>
    </recommendedName>
</protein>
<keyword evidence="1" id="KW-0732">Signal</keyword>
<keyword evidence="4" id="KW-1185">Reference proteome</keyword>